<gene>
    <name evidence="3" type="ORF">LSH36_2071g00000</name>
</gene>
<evidence type="ECO:0000256" key="2">
    <source>
        <dbReference type="SAM" id="SignalP"/>
    </source>
</evidence>
<comment type="caution">
    <text evidence="3">The sequence shown here is derived from an EMBL/GenBank/DDBJ whole genome shotgun (WGS) entry which is preliminary data.</text>
</comment>
<accession>A0AAD9IQL7</accession>
<keyword evidence="2" id="KW-0732">Signal</keyword>
<sequence>MLRHIVLVFLCVTVAVTSGWRLKFNIHKNGGWFHRFDPCPNYLSGRVLSLLLENGYQGNFIDALDSICQCVGDQLQFCDAISTPYNGIKIARMPTAYKRHFSRNSADECWNSFVEDLCSCDENILQFICPTTTTPTTTTTTTPTTTTTTTPTTTTTTTPTTTTTSKYRY</sequence>
<dbReference type="AlphaFoldDB" id="A0AAD9IQL7"/>
<evidence type="ECO:0000313" key="4">
    <source>
        <dbReference type="Proteomes" id="UP001208570"/>
    </source>
</evidence>
<feature type="region of interest" description="Disordered" evidence="1">
    <location>
        <begin position="135"/>
        <end position="169"/>
    </location>
</feature>
<organism evidence="3 4">
    <name type="scientific">Paralvinella palmiformis</name>
    <dbReference type="NCBI Taxonomy" id="53620"/>
    <lineage>
        <taxon>Eukaryota</taxon>
        <taxon>Metazoa</taxon>
        <taxon>Spiralia</taxon>
        <taxon>Lophotrochozoa</taxon>
        <taxon>Annelida</taxon>
        <taxon>Polychaeta</taxon>
        <taxon>Sedentaria</taxon>
        <taxon>Canalipalpata</taxon>
        <taxon>Terebellida</taxon>
        <taxon>Terebelliformia</taxon>
        <taxon>Alvinellidae</taxon>
        <taxon>Paralvinella</taxon>
    </lineage>
</organism>
<evidence type="ECO:0000313" key="3">
    <source>
        <dbReference type="EMBL" id="KAK2139064.1"/>
    </source>
</evidence>
<proteinExistence type="predicted"/>
<feature type="chain" id="PRO_5042168991" evidence="2">
    <location>
        <begin position="20"/>
        <end position="169"/>
    </location>
</feature>
<evidence type="ECO:0000256" key="1">
    <source>
        <dbReference type="SAM" id="MobiDB-lite"/>
    </source>
</evidence>
<protein>
    <submittedName>
        <fullName evidence="3">Uncharacterized protein</fullName>
    </submittedName>
</protein>
<feature type="signal peptide" evidence="2">
    <location>
        <begin position="1"/>
        <end position="19"/>
    </location>
</feature>
<keyword evidence="4" id="KW-1185">Reference proteome</keyword>
<reference evidence="3" key="1">
    <citation type="journal article" date="2023" name="Mol. Biol. Evol.">
        <title>Third-Generation Sequencing Reveals the Adaptive Role of the Epigenome in Three Deep-Sea Polychaetes.</title>
        <authorList>
            <person name="Perez M."/>
            <person name="Aroh O."/>
            <person name="Sun Y."/>
            <person name="Lan Y."/>
            <person name="Juniper S.K."/>
            <person name="Young C.R."/>
            <person name="Angers B."/>
            <person name="Qian P.Y."/>
        </authorList>
    </citation>
    <scope>NUCLEOTIDE SEQUENCE</scope>
    <source>
        <strain evidence="3">P08H-3</strain>
    </source>
</reference>
<dbReference type="Proteomes" id="UP001208570">
    <property type="component" value="Unassembled WGS sequence"/>
</dbReference>
<name>A0AAD9IQL7_9ANNE</name>
<dbReference type="EMBL" id="JAODUP010002065">
    <property type="protein sequence ID" value="KAK2139064.1"/>
    <property type="molecule type" value="Genomic_DNA"/>
</dbReference>